<keyword evidence="1" id="KW-0378">Hydrolase</keyword>
<evidence type="ECO:0000313" key="2">
    <source>
        <dbReference type="Proteomes" id="UP001489719"/>
    </source>
</evidence>
<comment type="caution">
    <text evidence="1">The sequence shown here is derived from an EMBL/GenBank/DDBJ whole genome shotgun (WGS) entry which is preliminary data.</text>
</comment>
<accession>A0ACC3TUN7</accession>
<dbReference type="Proteomes" id="UP001489719">
    <property type="component" value="Unassembled WGS sequence"/>
</dbReference>
<name>A0ACC3TUN7_9ASCO</name>
<gene>
    <name evidence="1" type="ORF">V1517DRAFT_350892</name>
</gene>
<reference evidence="2" key="1">
    <citation type="journal article" date="2024" name="Front. Bioeng. Biotechnol.">
        <title>Genome-scale model development and genomic sequencing of the oleaginous clade Lipomyces.</title>
        <authorList>
            <person name="Czajka J.J."/>
            <person name="Han Y."/>
            <person name="Kim J."/>
            <person name="Mondo S.J."/>
            <person name="Hofstad B.A."/>
            <person name="Robles A."/>
            <person name="Haridas S."/>
            <person name="Riley R."/>
            <person name="LaButti K."/>
            <person name="Pangilinan J."/>
            <person name="Andreopoulos W."/>
            <person name="Lipzen A."/>
            <person name="Yan J."/>
            <person name="Wang M."/>
            <person name="Ng V."/>
            <person name="Grigoriev I.V."/>
            <person name="Spatafora J.W."/>
            <person name="Magnuson J.K."/>
            <person name="Baker S.E."/>
            <person name="Pomraning K.R."/>
        </authorList>
    </citation>
    <scope>NUCLEOTIDE SEQUENCE [LARGE SCALE GENOMIC DNA]</scope>
    <source>
        <strain evidence="2">CBS 10300</strain>
    </source>
</reference>
<dbReference type="EMBL" id="MU970044">
    <property type="protein sequence ID" value="KAK9324950.1"/>
    <property type="molecule type" value="Genomic_DNA"/>
</dbReference>
<evidence type="ECO:0000313" key="1">
    <source>
        <dbReference type="EMBL" id="KAK9324950.1"/>
    </source>
</evidence>
<protein>
    <submittedName>
        <fullName evidence="1">Glycoside hydrolase superfamily</fullName>
    </submittedName>
</protein>
<keyword evidence="2" id="KW-1185">Reference proteome</keyword>
<organism evidence="1 2">
    <name type="scientific">Lipomyces orientalis</name>
    <dbReference type="NCBI Taxonomy" id="1233043"/>
    <lineage>
        <taxon>Eukaryota</taxon>
        <taxon>Fungi</taxon>
        <taxon>Dikarya</taxon>
        <taxon>Ascomycota</taxon>
        <taxon>Saccharomycotina</taxon>
        <taxon>Lipomycetes</taxon>
        <taxon>Lipomycetales</taxon>
        <taxon>Lipomycetaceae</taxon>
        <taxon>Lipomyces</taxon>
    </lineage>
</organism>
<sequence length="813" mass="89712">MVEHNQLDIEATLVELTTTEKISLLAGTDFWHTQSIPRLDIPAVRMPATWDTLLLEEAGKVMGEEPKAKGAVVILGPTVSIQRSPLRGRGFESFSEDPFLSGSLAAAEIRANSIVSDRAIRKIYLLPFQLAVCDAQPAAFMTSYNKLNEGILLSEWNWKGIVMSEPYGTYSTSRSINAGIDIEMPGPTRFRGANLGHAIFSKKITSHVLDERVRNVLELVNCVAPLGMPENAEEKMRNTSETAQLLRKVAPDSVVFLKNDNKVVLFDTIIGPNAKVATYCGGGSASLTQYYAVNSSRSVSYTVDAYSHKLLPLLDSQIMMDVQVFTSPDAAITGSAEPIDQILLRNTNNFLGDYKHPQLQQPFYAKFEGYFTPQVDGVYDFGIAVAGTAYLYVDDKLLVDNATNQKKGEYSFGLGTVEESNSMELMAGTTYHLKALFGSMGTSKIINGSSTTKNGAVRLGCALRIDADNEIDYAKEIAISADQVVLCVGLNLEWESEGYDRTLWAYRVVVVYQSGTPVTMPWVSKVAGLVQAWYGGNEAGNAIADILFGHAVPSSKLPLSFPVLNEDNPAFLNYRYERGRVLYGEDVYVGYRFYDKTRKKVNFPFGYGLPYTTFELSDIDANIGEATLKVKIYISQHAPSINRPPKELKGYRKIEIAAGASEVLEISISTNYAFWDEERSASICENGTYTIAASTRTAKLQTDLAIEKTTCENDTISIAMVNKVDVVYVAIDVRLPFLIVTTYDLTTPSSHHHLTIFPKISNRSNRKYLPMVSRPLPRSSMKLVRPGKTLSDMSSNSTFHPRSLVNPESSSNL</sequence>
<proteinExistence type="predicted"/>